<dbReference type="Gene3D" id="1.10.1200.10">
    <property type="entry name" value="ACP-like"/>
    <property type="match status" value="1"/>
</dbReference>
<dbReference type="InterPro" id="IPR009081">
    <property type="entry name" value="PP-bd_ACP"/>
</dbReference>
<reference evidence="3 4" key="1">
    <citation type="submission" date="2015-12" db="EMBL/GenBank/DDBJ databases">
        <title>The genome of Folsomia candida.</title>
        <authorList>
            <person name="Faddeeva A."/>
            <person name="Derks M.F."/>
            <person name="Anvar Y."/>
            <person name="Smit S."/>
            <person name="Van Straalen N."/>
            <person name="Roelofs D."/>
        </authorList>
    </citation>
    <scope>NUCLEOTIDE SEQUENCE [LARGE SCALE GENOMIC DNA]</scope>
    <source>
        <strain evidence="3 4">VU population</strain>
        <tissue evidence="3">Whole body</tissue>
    </source>
</reference>
<evidence type="ECO:0000313" key="4">
    <source>
        <dbReference type="Proteomes" id="UP000198287"/>
    </source>
</evidence>
<dbReference type="OrthoDB" id="448946at2759"/>
<sequence length="208" mass="22880">MELSVGLSGTLILLVFASQAVTAAPNEMGTTQIHSLSGSLQLPEFLATPISFLYKIKVTPTGSNQTNLQRQVQQKLKYLDDTRNEQTLMSGHVESLTLPHATEISPHPENPVIPSLRLEPQYVPRWAEDVDATVTRIIAEQFNVDVGEVKDNTYLADDLGADSIELGTLAVKVSDQNDCNVSEQAAKDFILVLDVINYVKRNCFKPLS</sequence>
<dbReference type="AlphaFoldDB" id="A0A226DS68"/>
<proteinExistence type="predicted"/>
<name>A0A226DS68_FOLCA</name>
<protein>
    <submittedName>
        <fullName evidence="3">Acyl carrier protein</fullName>
    </submittedName>
</protein>
<dbReference type="EMBL" id="LNIX01000013">
    <property type="protein sequence ID" value="OXA47517.1"/>
    <property type="molecule type" value="Genomic_DNA"/>
</dbReference>
<keyword evidence="4" id="KW-1185">Reference proteome</keyword>
<dbReference type="InterPro" id="IPR036736">
    <property type="entry name" value="ACP-like_sf"/>
</dbReference>
<keyword evidence="1" id="KW-0732">Signal</keyword>
<feature type="signal peptide" evidence="1">
    <location>
        <begin position="1"/>
        <end position="23"/>
    </location>
</feature>
<feature type="chain" id="PRO_5012850183" evidence="1">
    <location>
        <begin position="24"/>
        <end position="208"/>
    </location>
</feature>
<evidence type="ECO:0000313" key="3">
    <source>
        <dbReference type="EMBL" id="OXA47517.1"/>
    </source>
</evidence>
<evidence type="ECO:0000256" key="1">
    <source>
        <dbReference type="SAM" id="SignalP"/>
    </source>
</evidence>
<comment type="caution">
    <text evidence="3">The sequence shown here is derived from an EMBL/GenBank/DDBJ whole genome shotgun (WGS) entry which is preliminary data.</text>
</comment>
<organism evidence="3 4">
    <name type="scientific">Folsomia candida</name>
    <name type="common">Springtail</name>
    <dbReference type="NCBI Taxonomy" id="158441"/>
    <lineage>
        <taxon>Eukaryota</taxon>
        <taxon>Metazoa</taxon>
        <taxon>Ecdysozoa</taxon>
        <taxon>Arthropoda</taxon>
        <taxon>Hexapoda</taxon>
        <taxon>Collembola</taxon>
        <taxon>Entomobryomorpha</taxon>
        <taxon>Isotomoidea</taxon>
        <taxon>Isotomidae</taxon>
        <taxon>Proisotominae</taxon>
        <taxon>Folsomia</taxon>
    </lineage>
</organism>
<accession>A0A226DS68</accession>
<dbReference type="SUPFAM" id="SSF47336">
    <property type="entry name" value="ACP-like"/>
    <property type="match status" value="1"/>
</dbReference>
<dbReference type="STRING" id="158441.A0A226DS68"/>
<gene>
    <name evidence="3" type="ORF">Fcan01_17585</name>
</gene>
<dbReference type="Pfam" id="PF00550">
    <property type="entry name" value="PP-binding"/>
    <property type="match status" value="1"/>
</dbReference>
<evidence type="ECO:0000259" key="2">
    <source>
        <dbReference type="Pfam" id="PF00550"/>
    </source>
</evidence>
<dbReference type="Proteomes" id="UP000198287">
    <property type="component" value="Unassembled WGS sequence"/>
</dbReference>
<feature type="domain" description="Carrier" evidence="2">
    <location>
        <begin position="133"/>
        <end position="182"/>
    </location>
</feature>